<gene>
    <name evidence="1" type="ORF">GCM10011343_27970</name>
</gene>
<evidence type="ECO:0000313" key="1">
    <source>
        <dbReference type="EMBL" id="GGD36543.1"/>
    </source>
</evidence>
<evidence type="ECO:0008006" key="3">
    <source>
        <dbReference type="Google" id="ProtNLM"/>
    </source>
</evidence>
<proteinExistence type="predicted"/>
<dbReference type="Proteomes" id="UP000625735">
    <property type="component" value="Unassembled WGS sequence"/>
</dbReference>
<reference evidence="1" key="2">
    <citation type="submission" date="2020-09" db="EMBL/GenBank/DDBJ databases">
        <authorList>
            <person name="Sun Q."/>
            <person name="Zhou Y."/>
        </authorList>
    </citation>
    <scope>NUCLEOTIDE SEQUENCE</scope>
    <source>
        <strain evidence="1">CGMCC 1.12506</strain>
    </source>
</reference>
<keyword evidence="2" id="KW-1185">Reference proteome</keyword>
<name>A0A916YA69_9FLAO</name>
<dbReference type="EMBL" id="BMFG01000020">
    <property type="protein sequence ID" value="GGD36543.1"/>
    <property type="molecule type" value="Genomic_DNA"/>
</dbReference>
<reference evidence="1" key="1">
    <citation type="journal article" date="2014" name="Int. J. Syst. Evol. Microbiol.">
        <title>Complete genome sequence of Corynebacterium casei LMG S-19264T (=DSM 44701T), isolated from a smear-ripened cheese.</title>
        <authorList>
            <consortium name="US DOE Joint Genome Institute (JGI-PGF)"/>
            <person name="Walter F."/>
            <person name="Albersmeier A."/>
            <person name="Kalinowski J."/>
            <person name="Ruckert C."/>
        </authorList>
    </citation>
    <scope>NUCLEOTIDE SEQUENCE</scope>
    <source>
        <strain evidence="1">CGMCC 1.12506</strain>
    </source>
</reference>
<accession>A0A916YA69</accession>
<dbReference type="Pfam" id="PF14137">
    <property type="entry name" value="DUF4304"/>
    <property type="match status" value="1"/>
</dbReference>
<sequence length="271" mass="31959">MFNLFKKKYRNEHSLPKRMWLNEHLSEKEIEKYKNIWNQISGAKFIELMDKNFTPYIKSLGFKGSKNNFYKKNKPWIYTVNIFKDKYGGSCAVNVGVHLDYIENQINTLPIPSKFQVGDCIIEKNIPLDNNNSWFFYGMNENEGIETVELIIKMFNKKGIPFLQKFEKYPNPFDEINFDDLLSPTEKFKEFGIDSKKLDWIHFHIFLSKVNIGIKNYDLAKQIILKAWNDEFNAERFDKKGVSPLLKEIEEIGKKLPPTMAINNWGESDKT</sequence>
<comment type="caution">
    <text evidence="1">The sequence shown here is derived from an EMBL/GenBank/DDBJ whole genome shotgun (WGS) entry which is preliminary data.</text>
</comment>
<dbReference type="AlphaFoldDB" id="A0A916YA69"/>
<dbReference type="RefSeq" id="WP_188363236.1">
    <property type="nucleotide sequence ID" value="NZ_BMFG01000020.1"/>
</dbReference>
<organism evidence="1 2">
    <name type="scientific">Flavobacterium orientale</name>
    <dbReference type="NCBI Taxonomy" id="1756020"/>
    <lineage>
        <taxon>Bacteria</taxon>
        <taxon>Pseudomonadati</taxon>
        <taxon>Bacteroidota</taxon>
        <taxon>Flavobacteriia</taxon>
        <taxon>Flavobacteriales</taxon>
        <taxon>Flavobacteriaceae</taxon>
        <taxon>Flavobacterium</taxon>
    </lineage>
</organism>
<dbReference type="InterPro" id="IPR025412">
    <property type="entry name" value="DUF4304"/>
</dbReference>
<evidence type="ECO:0000313" key="2">
    <source>
        <dbReference type="Proteomes" id="UP000625735"/>
    </source>
</evidence>
<protein>
    <recommendedName>
        <fullName evidence="3">DUF4304 domain-containing protein</fullName>
    </recommendedName>
</protein>